<dbReference type="GO" id="GO:0015344">
    <property type="term" value="F:siderophore uptake transmembrane transporter activity"/>
    <property type="evidence" value="ECO:0007669"/>
    <property type="project" value="TreeGrafter"/>
</dbReference>
<dbReference type="Gene3D" id="2.170.130.10">
    <property type="entry name" value="TonB-dependent receptor, plug domain"/>
    <property type="match status" value="1"/>
</dbReference>
<dbReference type="GO" id="GO:0044718">
    <property type="term" value="P:siderophore transmembrane transport"/>
    <property type="evidence" value="ECO:0007669"/>
    <property type="project" value="TreeGrafter"/>
</dbReference>
<proteinExistence type="predicted"/>
<evidence type="ECO:0000256" key="1">
    <source>
        <dbReference type="SAM" id="MobiDB-lite"/>
    </source>
</evidence>
<evidence type="ECO:0000313" key="4">
    <source>
        <dbReference type="EMBL" id="SBV86866.1"/>
    </source>
</evidence>
<reference evidence="5" key="1">
    <citation type="submission" date="2016-07" db="EMBL/GenBank/DDBJ databases">
        <authorList>
            <person name="Florea S."/>
            <person name="Webb J.S."/>
            <person name="Jaromczyk J."/>
            <person name="Schardl C.L."/>
        </authorList>
    </citation>
    <scope>NUCLEOTIDE SEQUENCE [LARGE SCALE GENOMIC DNA]</scope>
</reference>
<evidence type="ECO:0000256" key="2">
    <source>
        <dbReference type="SAM" id="SignalP"/>
    </source>
</evidence>
<feature type="compositionally biased region" description="Basic and acidic residues" evidence="1">
    <location>
        <begin position="350"/>
        <end position="359"/>
    </location>
</feature>
<dbReference type="AlphaFoldDB" id="A0A1M4L157"/>
<dbReference type="Pfam" id="PF07715">
    <property type="entry name" value="Plug"/>
    <property type="match status" value="1"/>
</dbReference>
<dbReference type="PANTHER" id="PTHR30069:SF46">
    <property type="entry name" value="OAR PROTEIN"/>
    <property type="match status" value="1"/>
</dbReference>
<dbReference type="EMBL" id="FLUK01000070">
    <property type="protein sequence ID" value="SBV86866.1"/>
    <property type="molecule type" value="Genomic_DNA"/>
</dbReference>
<dbReference type="InterPro" id="IPR039426">
    <property type="entry name" value="TonB-dep_rcpt-like"/>
</dbReference>
<feature type="signal peptide" evidence="2">
    <location>
        <begin position="1"/>
        <end position="23"/>
    </location>
</feature>
<accession>A0A1M4L157</accession>
<keyword evidence="2" id="KW-0732">Signal</keyword>
<feature type="domain" description="TonB-dependent receptor plug" evidence="3">
    <location>
        <begin position="128"/>
        <end position="230"/>
    </location>
</feature>
<sequence>MQRTIRKSALALALALAAGNGHAQSTTGSIVGSVPPGAGESSVLITNTSGFSREVKVDERGRYAQGNLPLGTYTVTLKRDGQVVETRENISLVVGAGTEVGFGGPAQTLDAVNVVAGNMARIDVASVDSRTVITAEQLAVLPLGRSAEAIALLAPGVVANSGGYDNGPLGGSLASFGGSAASENAYYLNGFNTTDPASSLGGLTLPYGAIDQQEIFTGGYGAQYGRSNGGVISQVGKRGSNDWHFGAAVIWQPDSLSARQSDLYFRKDSVYWDPSNAKYTAGHYMPLSETKADQTTYSAYLGGPLVQDRLFFIPGAGAGRFQRDPRRRRTGHLRRHLRLAVDPLRLQADPRLRQDRLADQRQPPARIHRRAGQGAHQRQHLRLRLRQSRGR</sequence>
<dbReference type="SUPFAM" id="SSF49452">
    <property type="entry name" value="Starch-binding domain-like"/>
    <property type="match status" value="1"/>
</dbReference>
<dbReference type="Gene3D" id="2.60.40.1120">
    <property type="entry name" value="Carboxypeptidase-like, regulatory domain"/>
    <property type="match status" value="1"/>
</dbReference>
<dbReference type="SUPFAM" id="SSF56935">
    <property type="entry name" value="Porins"/>
    <property type="match status" value="1"/>
</dbReference>
<feature type="chain" id="PRO_5030030979" evidence="2">
    <location>
        <begin position="24"/>
        <end position="391"/>
    </location>
</feature>
<dbReference type="GO" id="GO:0030246">
    <property type="term" value="F:carbohydrate binding"/>
    <property type="evidence" value="ECO:0007669"/>
    <property type="project" value="InterPro"/>
</dbReference>
<dbReference type="InterPro" id="IPR037066">
    <property type="entry name" value="Plug_dom_sf"/>
</dbReference>
<dbReference type="InterPro" id="IPR012910">
    <property type="entry name" value="Plug_dom"/>
</dbReference>
<feature type="compositionally biased region" description="Basic residues" evidence="1">
    <location>
        <begin position="366"/>
        <end position="380"/>
    </location>
</feature>
<evidence type="ECO:0000259" key="3">
    <source>
        <dbReference type="Pfam" id="PF07715"/>
    </source>
</evidence>
<organism evidence="4 5">
    <name type="scientific">Xanthomonas graminis pv. graminis</name>
    <dbReference type="NCBI Taxonomy" id="134874"/>
    <lineage>
        <taxon>Bacteria</taxon>
        <taxon>Pseudomonadati</taxon>
        <taxon>Pseudomonadota</taxon>
        <taxon>Gammaproteobacteria</taxon>
        <taxon>Lysobacterales</taxon>
        <taxon>Lysobacteraceae</taxon>
        <taxon>Xanthomonas</taxon>
        <taxon>Xanthomonas translucens group</taxon>
        <taxon>Xanthomonas graminis</taxon>
    </lineage>
</organism>
<feature type="region of interest" description="Disordered" evidence="1">
    <location>
        <begin position="350"/>
        <end position="380"/>
    </location>
</feature>
<dbReference type="InterPro" id="IPR013784">
    <property type="entry name" value="Carb-bd-like_fold"/>
</dbReference>
<gene>
    <name evidence="4" type="ORF">XTGNCPPB3709_0776</name>
</gene>
<name>A0A1M4L157_9XANT</name>
<protein>
    <submittedName>
        <fullName evidence="4">Oar protein</fullName>
    </submittedName>
</protein>
<dbReference type="Proteomes" id="UP000184997">
    <property type="component" value="Unassembled WGS sequence"/>
</dbReference>
<dbReference type="PANTHER" id="PTHR30069">
    <property type="entry name" value="TONB-DEPENDENT OUTER MEMBRANE RECEPTOR"/>
    <property type="match status" value="1"/>
</dbReference>
<evidence type="ECO:0000313" key="5">
    <source>
        <dbReference type="Proteomes" id="UP000184997"/>
    </source>
</evidence>
<dbReference type="GO" id="GO:0009279">
    <property type="term" value="C:cell outer membrane"/>
    <property type="evidence" value="ECO:0007669"/>
    <property type="project" value="TreeGrafter"/>
</dbReference>